<dbReference type="GO" id="GO:0020037">
    <property type="term" value="F:heme binding"/>
    <property type="evidence" value="ECO:0007669"/>
    <property type="project" value="InterPro"/>
</dbReference>
<reference evidence="7" key="1">
    <citation type="journal article" name="DNA Res.">
        <title>The physiological potential of anammox bacteria as revealed by their core genome structure.</title>
        <authorList>
            <person name="Okubo T."/>
            <person name="Toyoda A."/>
            <person name="Fukuhara K."/>
            <person name="Uchiyama I."/>
            <person name="Harigaya Y."/>
            <person name="Kuroiwa M."/>
            <person name="Suzuki T."/>
            <person name="Murakami Y."/>
            <person name="Suwa Y."/>
            <person name="Takami H."/>
        </authorList>
    </citation>
    <scope>NUCLEOTIDE SEQUENCE</scope>
    <source>
        <strain evidence="7">317325-2</strain>
    </source>
</reference>
<dbReference type="InterPro" id="IPR009056">
    <property type="entry name" value="Cyt_c-like_dom"/>
</dbReference>
<dbReference type="GO" id="GO:0009055">
    <property type="term" value="F:electron transfer activity"/>
    <property type="evidence" value="ECO:0007669"/>
    <property type="project" value="InterPro"/>
</dbReference>
<dbReference type="Proteomes" id="UP000662873">
    <property type="component" value="Chromosome"/>
</dbReference>
<keyword evidence="3 4" id="KW-0408">Iron</keyword>
<evidence type="ECO:0000256" key="2">
    <source>
        <dbReference type="ARBA" id="ARBA00022723"/>
    </source>
</evidence>
<feature type="signal peptide" evidence="5">
    <location>
        <begin position="1"/>
        <end position="20"/>
    </location>
</feature>
<evidence type="ECO:0000256" key="3">
    <source>
        <dbReference type="ARBA" id="ARBA00023004"/>
    </source>
</evidence>
<dbReference type="PANTHER" id="PTHR40394">
    <property type="entry name" value="LIPOPROTEIN-RELATED"/>
    <property type="match status" value="1"/>
</dbReference>
<dbReference type="KEGG" id="npy:NPRO_08160"/>
<evidence type="ECO:0000259" key="6">
    <source>
        <dbReference type="PROSITE" id="PS51007"/>
    </source>
</evidence>
<evidence type="ECO:0000256" key="1">
    <source>
        <dbReference type="ARBA" id="ARBA00022617"/>
    </source>
</evidence>
<gene>
    <name evidence="7" type="ORF">NPRO_08160</name>
</gene>
<evidence type="ECO:0000313" key="7">
    <source>
        <dbReference type="EMBL" id="BBO23221.1"/>
    </source>
</evidence>
<feature type="domain" description="Cytochrome c" evidence="6">
    <location>
        <begin position="101"/>
        <end position="189"/>
    </location>
</feature>
<keyword evidence="1 4" id="KW-0349">Heme</keyword>
<dbReference type="PANTHER" id="PTHR40394:SF2">
    <property type="entry name" value="QUINOL:CYTOCHROME C OXIDOREDUCTASE MEMBRANE PROTEIN"/>
    <property type="match status" value="1"/>
</dbReference>
<proteinExistence type="predicted"/>
<sequence length="216" mass="24044">MNPRRLGLGCLVLTAAAWLASGCHTDMWRQPKALPQQGSAFFADGRSDRPPVEGTVAVGEYKPRDLRNTGYEGGKLATRLPETLKIEGEELSTSDTRSMARILRRGRDRFEVFCTPCHGQLGDGKGMIAQRGLELRRSPGNYHTDRLREMPIGHFFDVITNGYGVMYPYGYRIETDDRWAIAAYIRALQLSQHAQASQLGDRDRRALDRADSGGGS</sequence>
<dbReference type="Pfam" id="PF13442">
    <property type="entry name" value="Cytochrome_CBB3"/>
    <property type="match status" value="1"/>
</dbReference>
<evidence type="ECO:0000256" key="4">
    <source>
        <dbReference type="PROSITE-ProRule" id="PRU00433"/>
    </source>
</evidence>
<dbReference type="PROSITE" id="PS51007">
    <property type="entry name" value="CYTC"/>
    <property type="match status" value="1"/>
</dbReference>
<dbReference type="PROSITE" id="PS51257">
    <property type="entry name" value="PROKAR_LIPOPROTEIN"/>
    <property type="match status" value="1"/>
</dbReference>
<dbReference type="SUPFAM" id="SSF46626">
    <property type="entry name" value="Cytochrome c"/>
    <property type="match status" value="1"/>
</dbReference>
<protein>
    <submittedName>
        <fullName evidence="7">Quinol:cytochrome c oxidoreductase monoheme cytochrome subunit</fullName>
    </submittedName>
</protein>
<evidence type="ECO:0000313" key="8">
    <source>
        <dbReference type="Proteomes" id="UP000662873"/>
    </source>
</evidence>
<keyword evidence="5" id="KW-0732">Signal</keyword>
<evidence type="ECO:0000256" key="5">
    <source>
        <dbReference type="SAM" id="SignalP"/>
    </source>
</evidence>
<keyword evidence="2 4" id="KW-0479">Metal-binding</keyword>
<dbReference type="InterPro" id="IPR036909">
    <property type="entry name" value="Cyt_c-like_dom_sf"/>
</dbReference>
<dbReference type="EMBL" id="AP021858">
    <property type="protein sequence ID" value="BBO23221.1"/>
    <property type="molecule type" value="Genomic_DNA"/>
</dbReference>
<organism evidence="7 8">
    <name type="scientific">Candidatus Nitrosymbiomonas proteolyticus</name>
    <dbReference type="NCBI Taxonomy" id="2608984"/>
    <lineage>
        <taxon>Bacteria</taxon>
        <taxon>Bacillati</taxon>
        <taxon>Armatimonadota</taxon>
        <taxon>Armatimonadota incertae sedis</taxon>
        <taxon>Candidatus Nitrosymbiomonas</taxon>
    </lineage>
</organism>
<dbReference type="GO" id="GO:0046872">
    <property type="term" value="F:metal ion binding"/>
    <property type="evidence" value="ECO:0007669"/>
    <property type="project" value="UniProtKB-KW"/>
</dbReference>
<dbReference type="AlphaFoldDB" id="A0A809S8W2"/>
<dbReference type="Gene3D" id="1.10.760.10">
    <property type="entry name" value="Cytochrome c-like domain"/>
    <property type="match status" value="1"/>
</dbReference>
<name>A0A809S8W2_9BACT</name>
<accession>A0A809S8W2</accession>
<feature type="chain" id="PRO_5035325939" evidence="5">
    <location>
        <begin position="21"/>
        <end position="216"/>
    </location>
</feature>